<feature type="compositionally biased region" description="Polar residues" evidence="4">
    <location>
        <begin position="109"/>
        <end position="129"/>
    </location>
</feature>
<sequence length="508" mass="54883">MDPSITLWQFLLHLLEDQRQRHLISWTSEDGEFKLLDSEEVARLWGLRKNKNNMTYDKLSRALRYYYDKNIIKKVSGQKFVYKFVSQPDPSLAEGLRNGEEGQRRDISDPNSQSIDLEGGTSTCPSKSLPQRSSPSGSQKSSRNDYMKSGLYSTFTIQSLQASPNPQPIKTELLIQHDAAAMFDLREVCVISESPPSVGGSMDSALQIPLPPALNDPPQIYLTSVGDPSSLTPIIPIGGSSPVPPPHISMVPQMQEECQGITNNASYPPHPQSAPHPNHQPVFVIIKPPPTQQIQHQAAMMASPLSEELLKMVSLEEKQVEEVPQLTCRSGELEPPITIVESPPPPCMELGVGGQQPAGESKDTLTGPSGPPVTPFSAMTPHVTSDAVPPKPKKPRGLELPSSPSLPPGLSLDKVNAAVNSLLAPGFATNTLTPSVITSHCLTPVLLTPSPLPSTIHFWSTLSPIAPRSPAKLSFQFPTNGSNHIHIPALSVDGLSTPVVLSPGPQKP</sequence>
<dbReference type="SUPFAM" id="SSF46785">
    <property type="entry name" value="Winged helix' DNA-binding domain"/>
    <property type="match status" value="1"/>
</dbReference>
<gene>
    <name evidence="6" type="ORF">JOQ06_022595</name>
</gene>
<reference evidence="6" key="1">
    <citation type="submission" date="2022-11" db="EMBL/GenBank/DDBJ databases">
        <title>Chromosome-level genome of Pogonophryne albipinna.</title>
        <authorList>
            <person name="Jo E."/>
        </authorList>
    </citation>
    <scope>NUCLEOTIDE SEQUENCE</scope>
    <source>
        <strain evidence="6">SGF0006</strain>
        <tissue evidence="6">Muscle</tissue>
    </source>
</reference>
<dbReference type="GO" id="GO:0005634">
    <property type="term" value="C:nucleus"/>
    <property type="evidence" value="ECO:0007669"/>
    <property type="project" value="UniProtKB-SubCell"/>
</dbReference>
<feature type="region of interest" description="Disordered" evidence="4">
    <location>
        <begin position="350"/>
        <end position="407"/>
    </location>
</feature>
<evidence type="ECO:0000256" key="4">
    <source>
        <dbReference type="SAM" id="MobiDB-lite"/>
    </source>
</evidence>
<feature type="compositionally biased region" description="Low complexity" evidence="4">
    <location>
        <begin position="130"/>
        <end position="141"/>
    </location>
</feature>
<dbReference type="Proteomes" id="UP001219934">
    <property type="component" value="Unassembled WGS sequence"/>
</dbReference>
<dbReference type="PRINTS" id="PR00454">
    <property type="entry name" value="ETSDOMAIN"/>
</dbReference>
<comment type="subcellular location">
    <subcellularLocation>
        <location evidence="3">Nucleus</location>
    </subcellularLocation>
</comment>
<protein>
    <recommendedName>
        <fullName evidence="5">ETS domain-containing protein</fullName>
    </recommendedName>
</protein>
<dbReference type="GO" id="GO:0043565">
    <property type="term" value="F:sequence-specific DNA binding"/>
    <property type="evidence" value="ECO:0007669"/>
    <property type="project" value="InterPro"/>
</dbReference>
<evidence type="ECO:0000313" key="7">
    <source>
        <dbReference type="Proteomes" id="UP001219934"/>
    </source>
</evidence>
<evidence type="ECO:0000259" key="5">
    <source>
        <dbReference type="PROSITE" id="PS50061"/>
    </source>
</evidence>
<dbReference type="InterPro" id="IPR000418">
    <property type="entry name" value="Ets_dom"/>
</dbReference>
<dbReference type="GO" id="GO:0030154">
    <property type="term" value="P:cell differentiation"/>
    <property type="evidence" value="ECO:0007669"/>
    <property type="project" value="TreeGrafter"/>
</dbReference>
<evidence type="ECO:0000256" key="3">
    <source>
        <dbReference type="RuleBase" id="RU004019"/>
    </source>
</evidence>
<keyword evidence="7" id="KW-1185">Reference proteome</keyword>
<evidence type="ECO:0000256" key="1">
    <source>
        <dbReference type="ARBA" id="ARBA00005562"/>
    </source>
</evidence>
<accession>A0AAD6ADS4</accession>
<dbReference type="GO" id="GO:0000981">
    <property type="term" value="F:DNA-binding transcription factor activity, RNA polymerase II-specific"/>
    <property type="evidence" value="ECO:0007669"/>
    <property type="project" value="TreeGrafter"/>
</dbReference>
<keyword evidence="2 3" id="KW-0238">DNA-binding</keyword>
<dbReference type="Gene3D" id="1.10.10.10">
    <property type="entry name" value="Winged helix-like DNA-binding domain superfamily/Winged helix DNA-binding domain"/>
    <property type="match status" value="1"/>
</dbReference>
<keyword evidence="3" id="KW-0539">Nucleus</keyword>
<dbReference type="AlphaFoldDB" id="A0AAD6ADS4"/>
<dbReference type="Pfam" id="PF00178">
    <property type="entry name" value="Ets"/>
    <property type="match status" value="1"/>
</dbReference>
<name>A0AAD6ADS4_9TELE</name>
<dbReference type="PANTHER" id="PTHR11849">
    <property type="entry name" value="ETS"/>
    <property type="match status" value="1"/>
</dbReference>
<dbReference type="InterPro" id="IPR036388">
    <property type="entry name" value="WH-like_DNA-bd_sf"/>
</dbReference>
<dbReference type="PROSITE" id="PS50061">
    <property type="entry name" value="ETS_DOMAIN_3"/>
    <property type="match status" value="1"/>
</dbReference>
<feature type="region of interest" description="Disordered" evidence="4">
    <location>
        <begin position="92"/>
        <end position="145"/>
    </location>
</feature>
<comment type="caution">
    <text evidence="6">The sequence shown here is derived from an EMBL/GenBank/DDBJ whole genome shotgun (WGS) entry which is preliminary data.</text>
</comment>
<proteinExistence type="inferred from homology"/>
<evidence type="ECO:0000256" key="2">
    <source>
        <dbReference type="ARBA" id="ARBA00023125"/>
    </source>
</evidence>
<dbReference type="InterPro" id="IPR046328">
    <property type="entry name" value="ETS_fam"/>
</dbReference>
<dbReference type="SMART" id="SM00413">
    <property type="entry name" value="ETS"/>
    <property type="match status" value="1"/>
</dbReference>
<evidence type="ECO:0000313" key="6">
    <source>
        <dbReference type="EMBL" id="KAJ4922922.1"/>
    </source>
</evidence>
<feature type="compositionally biased region" description="Basic and acidic residues" evidence="4">
    <location>
        <begin position="97"/>
        <end position="108"/>
    </location>
</feature>
<comment type="similarity">
    <text evidence="1 3">Belongs to the ETS family.</text>
</comment>
<dbReference type="PROSITE" id="PS00345">
    <property type="entry name" value="ETS_DOMAIN_1"/>
    <property type="match status" value="1"/>
</dbReference>
<dbReference type="PROSITE" id="PS00346">
    <property type="entry name" value="ETS_DOMAIN_2"/>
    <property type="match status" value="1"/>
</dbReference>
<dbReference type="FunFam" id="1.10.10.10:FF:000556">
    <property type="entry name" value="ELK1, member of ETS oncogene family"/>
    <property type="match status" value="1"/>
</dbReference>
<feature type="domain" description="ETS" evidence="5">
    <location>
        <begin position="5"/>
        <end position="85"/>
    </location>
</feature>
<dbReference type="PANTHER" id="PTHR11849:SF178">
    <property type="entry name" value="ETS DOMAIN-CONTAINING PROTEIN ELK-1"/>
    <property type="match status" value="1"/>
</dbReference>
<dbReference type="InterPro" id="IPR036390">
    <property type="entry name" value="WH_DNA-bd_sf"/>
</dbReference>
<dbReference type="EMBL" id="JAPTMU010000051">
    <property type="protein sequence ID" value="KAJ4922922.1"/>
    <property type="molecule type" value="Genomic_DNA"/>
</dbReference>
<organism evidence="6 7">
    <name type="scientific">Pogonophryne albipinna</name>
    <dbReference type="NCBI Taxonomy" id="1090488"/>
    <lineage>
        <taxon>Eukaryota</taxon>
        <taxon>Metazoa</taxon>
        <taxon>Chordata</taxon>
        <taxon>Craniata</taxon>
        <taxon>Vertebrata</taxon>
        <taxon>Euteleostomi</taxon>
        <taxon>Actinopterygii</taxon>
        <taxon>Neopterygii</taxon>
        <taxon>Teleostei</taxon>
        <taxon>Neoteleostei</taxon>
        <taxon>Acanthomorphata</taxon>
        <taxon>Eupercaria</taxon>
        <taxon>Perciformes</taxon>
        <taxon>Notothenioidei</taxon>
        <taxon>Pogonophryne</taxon>
    </lineage>
</organism>